<evidence type="ECO:0000256" key="5">
    <source>
        <dbReference type="ARBA" id="ARBA00022679"/>
    </source>
</evidence>
<dbReference type="InterPro" id="IPR011262">
    <property type="entry name" value="DNA-dir_RNA_pol_insert"/>
</dbReference>
<organism evidence="13 14">
    <name type="scientific">Candidatus Caccoplasma intestinavium</name>
    <dbReference type="NCBI Taxonomy" id="2840716"/>
    <lineage>
        <taxon>Bacteria</taxon>
        <taxon>Pseudomonadati</taxon>
        <taxon>Bacteroidota</taxon>
        <taxon>Bacteroidia</taxon>
        <taxon>Bacteroidales</taxon>
        <taxon>Bacteroidaceae</taxon>
        <taxon>Bacteroidaceae incertae sedis</taxon>
        <taxon>Candidatus Caccoplasma</taxon>
    </lineage>
</organism>
<evidence type="ECO:0000256" key="4">
    <source>
        <dbReference type="ARBA" id="ARBA00022478"/>
    </source>
</evidence>
<feature type="region of interest" description="Alpha C-terminal domain (alpha-CTD)" evidence="11">
    <location>
        <begin position="253"/>
        <end position="330"/>
    </location>
</feature>
<dbReference type="SUPFAM" id="SSF56553">
    <property type="entry name" value="Insert subdomain of RNA polymerase alpha subunit"/>
    <property type="match status" value="1"/>
</dbReference>
<gene>
    <name evidence="11" type="primary">rpoA</name>
    <name evidence="13" type="ORF">IAD06_00895</name>
</gene>
<dbReference type="GO" id="GO:0006351">
    <property type="term" value="P:DNA-templated transcription"/>
    <property type="evidence" value="ECO:0007669"/>
    <property type="project" value="UniProtKB-UniRule"/>
</dbReference>
<evidence type="ECO:0000256" key="11">
    <source>
        <dbReference type="HAMAP-Rule" id="MF_00059"/>
    </source>
</evidence>
<dbReference type="GO" id="GO:0005737">
    <property type="term" value="C:cytoplasm"/>
    <property type="evidence" value="ECO:0007669"/>
    <property type="project" value="UniProtKB-ARBA"/>
</dbReference>
<name>A0A9D1GCI0_9BACT</name>
<dbReference type="Gene3D" id="1.10.150.20">
    <property type="entry name" value="5' to 3' exonuclease, C-terminal subdomain"/>
    <property type="match status" value="1"/>
</dbReference>
<dbReference type="FunFam" id="2.170.120.12:FF:000001">
    <property type="entry name" value="DNA-directed RNA polymerase subunit alpha"/>
    <property type="match status" value="1"/>
</dbReference>
<keyword evidence="4 11" id="KW-0240">DNA-directed RNA polymerase</keyword>
<evidence type="ECO:0000256" key="9">
    <source>
        <dbReference type="ARBA" id="ARBA00033070"/>
    </source>
</evidence>
<keyword evidence="5 11" id="KW-0808">Transferase</keyword>
<dbReference type="NCBIfam" id="NF003516">
    <property type="entry name" value="PRK05182.2-2"/>
    <property type="match status" value="1"/>
</dbReference>
<dbReference type="InterPro" id="IPR036603">
    <property type="entry name" value="RBP11-like"/>
</dbReference>
<dbReference type="NCBIfam" id="NF003519">
    <property type="entry name" value="PRK05182.2-5"/>
    <property type="match status" value="1"/>
</dbReference>
<reference evidence="13" key="1">
    <citation type="submission" date="2020-10" db="EMBL/GenBank/DDBJ databases">
        <authorList>
            <person name="Gilroy R."/>
        </authorList>
    </citation>
    <scope>NUCLEOTIDE SEQUENCE</scope>
    <source>
        <strain evidence="13">21143</strain>
    </source>
</reference>
<dbReference type="Pfam" id="PF03118">
    <property type="entry name" value="RNA_pol_A_CTD"/>
    <property type="match status" value="1"/>
</dbReference>
<dbReference type="Gene3D" id="3.30.1360.10">
    <property type="entry name" value="RNA polymerase, RBP11-like subunit"/>
    <property type="match status" value="1"/>
</dbReference>
<dbReference type="GO" id="GO:0000428">
    <property type="term" value="C:DNA-directed RNA polymerase complex"/>
    <property type="evidence" value="ECO:0007669"/>
    <property type="project" value="UniProtKB-KW"/>
</dbReference>
<sequence>MAILAFQKPDKVLMLEADAFFGKFEFRPLEPGYAVTIGNALRRILLNSLEGFAITSIRISGVEHEFSTIPGVIEDVTNIILNLKKVRFKQIVEEIETEKVTISVSGTDVFKAGDIGKHLTGFEVLNPDLVICHMDESANFQIEININKGRGYVPAEENRNAGDPVDVIAIDSIFTPIRNVKYIQDNFRVEQKTDYEKLILEITTDGSIHPKDALKEAAKILIHHFMLFSDEKITLETTDVDGNEEFDEEVLHMRQLLKTKLVDMDLSVRALNCLKSADVETLGELVVFNKTDLLKFRNFGRKSLTELDELLAGLNLSFGMDISKYKLDKE</sequence>
<keyword evidence="7 11" id="KW-0804">Transcription</keyword>
<dbReference type="Pfam" id="PF01193">
    <property type="entry name" value="RNA_pol_L"/>
    <property type="match status" value="1"/>
</dbReference>
<dbReference type="HAMAP" id="MF_00059">
    <property type="entry name" value="RNApol_bact_RpoA"/>
    <property type="match status" value="1"/>
</dbReference>
<dbReference type="InterPro" id="IPR011260">
    <property type="entry name" value="RNAP_asu_C"/>
</dbReference>
<dbReference type="SUPFAM" id="SSF55257">
    <property type="entry name" value="RBP11-like subunits of RNA polymerase"/>
    <property type="match status" value="1"/>
</dbReference>
<dbReference type="EC" id="2.7.7.6" evidence="2 11"/>
<evidence type="ECO:0000256" key="2">
    <source>
        <dbReference type="ARBA" id="ARBA00012418"/>
    </source>
</evidence>
<evidence type="ECO:0000313" key="13">
    <source>
        <dbReference type="EMBL" id="HIT38582.1"/>
    </source>
</evidence>
<dbReference type="GO" id="GO:0003899">
    <property type="term" value="F:DNA-directed RNA polymerase activity"/>
    <property type="evidence" value="ECO:0007669"/>
    <property type="project" value="UniProtKB-UniRule"/>
</dbReference>
<dbReference type="CDD" id="cd06928">
    <property type="entry name" value="RNAP_alpha_NTD"/>
    <property type="match status" value="1"/>
</dbReference>
<comment type="similarity">
    <text evidence="1 11">Belongs to the RNA polymerase alpha chain family.</text>
</comment>
<comment type="caution">
    <text evidence="13">The sequence shown here is derived from an EMBL/GenBank/DDBJ whole genome shotgun (WGS) entry which is preliminary data.</text>
</comment>
<evidence type="ECO:0000313" key="14">
    <source>
        <dbReference type="Proteomes" id="UP000886722"/>
    </source>
</evidence>
<feature type="region of interest" description="Alpha N-terminal domain (alpha-NTD)" evidence="11">
    <location>
        <begin position="1"/>
        <end position="231"/>
    </location>
</feature>
<dbReference type="NCBIfam" id="NF003513">
    <property type="entry name" value="PRK05182.1-2"/>
    <property type="match status" value="1"/>
</dbReference>
<dbReference type="SMART" id="SM00662">
    <property type="entry name" value="RPOLD"/>
    <property type="match status" value="1"/>
</dbReference>
<dbReference type="Gene3D" id="2.170.120.12">
    <property type="entry name" value="DNA-directed RNA polymerase, insert domain"/>
    <property type="match status" value="1"/>
</dbReference>
<evidence type="ECO:0000256" key="8">
    <source>
        <dbReference type="ARBA" id="ARBA00032524"/>
    </source>
</evidence>
<dbReference type="EMBL" id="DVKT01000006">
    <property type="protein sequence ID" value="HIT38582.1"/>
    <property type="molecule type" value="Genomic_DNA"/>
</dbReference>
<dbReference type="Proteomes" id="UP000886722">
    <property type="component" value="Unassembled WGS sequence"/>
</dbReference>
<dbReference type="GO" id="GO:0003677">
    <property type="term" value="F:DNA binding"/>
    <property type="evidence" value="ECO:0007669"/>
    <property type="project" value="UniProtKB-UniRule"/>
</dbReference>
<keyword evidence="6 11" id="KW-0548">Nucleotidyltransferase</keyword>
<dbReference type="Pfam" id="PF01000">
    <property type="entry name" value="RNA_pol_A_bac"/>
    <property type="match status" value="1"/>
</dbReference>
<comment type="catalytic activity">
    <reaction evidence="10 11">
        <text>RNA(n) + a ribonucleoside 5'-triphosphate = RNA(n+1) + diphosphate</text>
        <dbReference type="Rhea" id="RHEA:21248"/>
        <dbReference type="Rhea" id="RHEA-COMP:14527"/>
        <dbReference type="Rhea" id="RHEA-COMP:17342"/>
        <dbReference type="ChEBI" id="CHEBI:33019"/>
        <dbReference type="ChEBI" id="CHEBI:61557"/>
        <dbReference type="ChEBI" id="CHEBI:140395"/>
        <dbReference type="EC" id="2.7.7.6"/>
    </reaction>
</comment>
<comment type="function">
    <text evidence="11">DNA-dependent RNA polymerase catalyzes the transcription of DNA into RNA using the four ribonucleoside triphosphates as substrates.</text>
</comment>
<evidence type="ECO:0000259" key="12">
    <source>
        <dbReference type="SMART" id="SM00662"/>
    </source>
</evidence>
<protein>
    <recommendedName>
        <fullName evidence="3 11">DNA-directed RNA polymerase subunit alpha</fullName>
        <shortName evidence="11">RNAP subunit alpha</shortName>
        <ecNumber evidence="2 11">2.7.7.6</ecNumber>
    </recommendedName>
    <alternativeName>
        <fullName evidence="9 11">RNA polymerase subunit alpha</fullName>
    </alternativeName>
    <alternativeName>
        <fullName evidence="8 11">Transcriptase subunit alpha</fullName>
    </alternativeName>
</protein>
<accession>A0A9D1GCI0</accession>
<dbReference type="SUPFAM" id="SSF47789">
    <property type="entry name" value="C-terminal domain of RNA polymerase alpha subunit"/>
    <property type="match status" value="1"/>
</dbReference>
<evidence type="ECO:0000256" key="3">
    <source>
        <dbReference type="ARBA" id="ARBA00015972"/>
    </source>
</evidence>
<proteinExistence type="inferred from homology"/>
<reference evidence="13" key="2">
    <citation type="journal article" date="2021" name="PeerJ">
        <title>Extensive microbial diversity within the chicken gut microbiome revealed by metagenomics and culture.</title>
        <authorList>
            <person name="Gilroy R."/>
            <person name="Ravi A."/>
            <person name="Getino M."/>
            <person name="Pursley I."/>
            <person name="Horton D.L."/>
            <person name="Alikhan N.F."/>
            <person name="Baker D."/>
            <person name="Gharbi K."/>
            <person name="Hall N."/>
            <person name="Watson M."/>
            <person name="Adriaenssens E.M."/>
            <person name="Foster-Nyarko E."/>
            <person name="Jarju S."/>
            <person name="Secka A."/>
            <person name="Antonio M."/>
            <person name="Oren A."/>
            <person name="Chaudhuri R.R."/>
            <person name="La Ragione R."/>
            <person name="Hildebrand F."/>
            <person name="Pallen M.J."/>
        </authorList>
    </citation>
    <scope>NUCLEOTIDE SEQUENCE</scope>
    <source>
        <strain evidence="13">21143</strain>
    </source>
</reference>
<dbReference type="InterPro" id="IPR011773">
    <property type="entry name" value="DNA-dir_RpoA"/>
</dbReference>
<evidence type="ECO:0000256" key="7">
    <source>
        <dbReference type="ARBA" id="ARBA00023163"/>
    </source>
</evidence>
<dbReference type="AlphaFoldDB" id="A0A9D1GCI0"/>
<dbReference type="InterPro" id="IPR011263">
    <property type="entry name" value="DNA-dir_RNA_pol_RpoA/D/Rpb3"/>
</dbReference>
<evidence type="ECO:0000256" key="6">
    <source>
        <dbReference type="ARBA" id="ARBA00022695"/>
    </source>
</evidence>
<dbReference type="GO" id="GO:0046983">
    <property type="term" value="F:protein dimerization activity"/>
    <property type="evidence" value="ECO:0007669"/>
    <property type="project" value="InterPro"/>
</dbReference>
<dbReference type="InterPro" id="IPR036643">
    <property type="entry name" value="RNApol_insert_sf"/>
</dbReference>
<evidence type="ECO:0000256" key="1">
    <source>
        <dbReference type="ARBA" id="ARBA00007123"/>
    </source>
</evidence>
<evidence type="ECO:0000256" key="10">
    <source>
        <dbReference type="ARBA" id="ARBA00048552"/>
    </source>
</evidence>
<comment type="domain">
    <text evidence="11">The N-terminal domain is essential for RNAP assembly and basal transcription, whereas the C-terminal domain is involved in interaction with transcriptional regulators and with upstream promoter elements.</text>
</comment>
<comment type="subunit">
    <text evidence="11">Homodimer. The RNAP catalytic core consists of 2 alpha, 1 beta, 1 beta' and 1 omega subunit. When a sigma factor is associated with the core the holoenzyme is formed, which can initiate transcription.</text>
</comment>
<feature type="domain" description="DNA-directed RNA polymerase RpoA/D/Rpb3-type" evidence="12">
    <location>
        <begin position="21"/>
        <end position="231"/>
    </location>
</feature>
<dbReference type="NCBIfam" id="TIGR02027">
    <property type="entry name" value="rpoA"/>
    <property type="match status" value="1"/>
</dbReference>